<keyword evidence="10" id="KW-0067">ATP-binding</keyword>
<dbReference type="SUPFAM" id="SSF55785">
    <property type="entry name" value="PYP-like sensor domain (PAS domain)"/>
    <property type="match status" value="1"/>
</dbReference>
<organism evidence="14 15">
    <name type="scientific">Novosphingobium hassiacum</name>
    <dbReference type="NCBI Taxonomy" id="173676"/>
    <lineage>
        <taxon>Bacteria</taxon>
        <taxon>Pseudomonadati</taxon>
        <taxon>Pseudomonadota</taxon>
        <taxon>Alphaproteobacteria</taxon>
        <taxon>Sphingomonadales</taxon>
        <taxon>Sphingomonadaceae</taxon>
        <taxon>Novosphingobium</taxon>
    </lineage>
</organism>
<sequence length="320" mass="35386">MADRALLREILDAQLEMVCRYRADGTILFVNRAYSRSLGLEPDDLTGKSLWEFVTGEDHLHVKSELDRLTPEHPEVTIENRFEKASGTRWILWNNHALEFDEHGKWLVGQSTGIDITERKQLEEQLELLVGELNHRVKNTLMVVQAMAFQTFRGANEVSGPVRTFNQRLSAVSGAHDALSRANWTGTLMAEIVRHGILICADGDLRVSVSGPDVVMPANATVSLVMVLHELATNAMKYGALSDNKGQVAIDWSLNATGDVVSITWRESGGPVVRAPTRKGFGFRLINEAVPRQLSGKVDLTYDPDGLCCRIALPLTGGMQ</sequence>
<feature type="domain" description="PAS" evidence="12">
    <location>
        <begin position="3"/>
        <end position="73"/>
    </location>
</feature>
<comment type="catalytic activity">
    <reaction evidence="1">
        <text>ATP + protein L-histidine = ADP + protein N-phospho-L-histidine.</text>
        <dbReference type="EC" id="2.7.13.3"/>
    </reaction>
</comment>
<dbReference type="GO" id="GO:0004673">
    <property type="term" value="F:protein histidine kinase activity"/>
    <property type="evidence" value="ECO:0007669"/>
    <property type="project" value="UniProtKB-EC"/>
</dbReference>
<dbReference type="EMBL" id="JACICY010000001">
    <property type="protein sequence ID" value="MBB3858940.1"/>
    <property type="molecule type" value="Genomic_DNA"/>
</dbReference>
<keyword evidence="3" id="KW-0597">Phosphoprotein</keyword>
<evidence type="ECO:0000256" key="4">
    <source>
        <dbReference type="ARBA" id="ARBA00022630"/>
    </source>
</evidence>
<evidence type="ECO:0000256" key="9">
    <source>
        <dbReference type="ARBA" id="ARBA00022777"/>
    </source>
</evidence>
<protein>
    <recommendedName>
        <fullName evidence="2">histidine kinase</fullName>
        <ecNumber evidence="2">2.7.13.3</ecNumber>
    </recommendedName>
</protein>
<evidence type="ECO:0000256" key="3">
    <source>
        <dbReference type="ARBA" id="ARBA00022553"/>
    </source>
</evidence>
<dbReference type="RefSeq" id="WP_183611146.1">
    <property type="nucleotide sequence ID" value="NZ_JACICY010000001.1"/>
</dbReference>
<dbReference type="InterPro" id="IPR000014">
    <property type="entry name" value="PAS"/>
</dbReference>
<keyword evidence="6" id="KW-0808">Transferase</keyword>
<evidence type="ECO:0000313" key="15">
    <source>
        <dbReference type="Proteomes" id="UP000562395"/>
    </source>
</evidence>
<comment type="caution">
    <text evidence="14">The sequence shown here is derived from an EMBL/GenBank/DDBJ whole genome shotgun (WGS) entry which is preliminary data.</text>
</comment>
<evidence type="ECO:0000256" key="11">
    <source>
        <dbReference type="ARBA" id="ARBA00023026"/>
    </source>
</evidence>
<dbReference type="InterPro" id="IPR036890">
    <property type="entry name" value="HATPase_C_sf"/>
</dbReference>
<dbReference type="Gene3D" id="3.30.565.10">
    <property type="entry name" value="Histidine kinase-like ATPase, C-terminal domain"/>
    <property type="match status" value="1"/>
</dbReference>
<proteinExistence type="predicted"/>
<reference evidence="14 15" key="1">
    <citation type="submission" date="2020-08" db="EMBL/GenBank/DDBJ databases">
        <title>Genomic Encyclopedia of Type Strains, Phase IV (KMG-IV): sequencing the most valuable type-strain genomes for metagenomic binning, comparative biology and taxonomic classification.</title>
        <authorList>
            <person name="Goeker M."/>
        </authorList>
    </citation>
    <scope>NUCLEOTIDE SEQUENCE [LARGE SCALE GENOMIC DNA]</scope>
    <source>
        <strain evidence="14 15">DSM 14552</strain>
    </source>
</reference>
<keyword evidence="4" id="KW-0285">Flavoprotein</keyword>
<dbReference type="PROSITE" id="PS50113">
    <property type="entry name" value="PAC"/>
    <property type="match status" value="1"/>
</dbReference>
<name>A0A7W5ZS03_9SPHN</name>
<evidence type="ECO:0000256" key="6">
    <source>
        <dbReference type="ARBA" id="ARBA00022679"/>
    </source>
</evidence>
<evidence type="ECO:0000256" key="7">
    <source>
        <dbReference type="ARBA" id="ARBA00022737"/>
    </source>
</evidence>
<dbReference type="GO" id="GO:0005524">
    <property type="term" value="F:ATP binding"/>
    <property type="evidence" value="ECO:0007669"/>
    <property type="project" value="UniProtKB-KW"/>
</dbReference>
<keyword evidence="5" id="KW-0288">FMN</keyword>
<dbReference type="NCBIfam" id="TIGR00229">
    <property type="entry name" value="sensory_box"/>
    <property type="match status" value="1"/>
</dbReference>
<dbReference type="InterPro" id="IPR035965">
    <property type="entry name" value="PAS-like_dom_sf"/>
</dbReference>
<dbReference type="Gene3D" id="3.30.450.20">
    <property type="entry name" value="PAS domain"/>
    <property type="match status" value="1"/>
</dbReference>
<evidence type="ECO:0000313" key="14">
    <source>
        <dbReference type="EMBL" id="MBB3858940.1"/>
    </source>
</evidence>
<keyword evidence="7" id="KW-0677">Repeat</keyword>
<dbReference type="PROSITE" id="PS50112">
    <property type="entry name" value="PAS"/>
    <property type="match status" value="1"/>
</dbReference>
<evidence type="ECO:0000259" key="12">
    <source>
        <dbReference type="PROSITE" id="PS50112"/>
    </source>
</evidence>
<dbReference type="InterPro" id="IPR011102">
    <property type="entry name" value="Sig_transdc_His_kinase_HWE"/>
</dbReference>
<accession>A0A7W5ZS03</accession>
<dbReference type="Pfam" id="PF07536">
    <property type="entry name" value="HWE_HK"/>
    <property type="match status" value="1"/>
</dbReference>
<dbReference type="SMART" id="SM00091">
    <property type="entry name" value="PAS"/>
    <property type="match status" value="1"/>
</dbReference>
<dbReference type="CDD" id="cd00130">
    <property type="entry name" value="PAS"/>
    <property type="match status" value="1"/>
</dbReference>
<evidence type="ECO:0000256" key="1">
    <source>
        <dbReference type="ARBA" id="ARBA00000085"/>
    </source>
</evidence>
<dbReference type="InterPro" id="IPR000700">
    <property type="entry name" value="PAS-assoc_C"/>
</dbReference>
<dbReference type="SUPFAM" id="SSF55874">
    <property type="entry name" value="ATPase domain of HSP90 chaperone/DNA topoisomerase II/histidine kinase"/>
    <property type="match status" value="1"/>
</dbReference>
<dbReference type="InterPro" id="IPR013656">
    <property type="entry name" value="PAS_4"/>
</dbReference>
<keyword evidence="15" id="KW-1185">Reference proteome</keyword>
<dbReference type="SMART" id="SM00911">
    <property type="entry name" value="HWE_HK"/>
    <property type="match status" value="1"/>
</dbReference>
<keyword evidence="9" id="KW-0418">Kinase</keyword>
<dbReference type="Pfam" id="PF08448">
    <property type="entry name" value="PAS_4"/>
    <property type="match status" value="1"/>
</dbReference>
<dbReference type="PANTHER" id="PTHR41523:SF7">
    <property type="entry name" value="HISTIDINE KINASE"/>
    <property type="match status" value="1"/>
</dbReference>
<evidence type="ECO:0000256" key="8">
    <source>
        <dbReference type="ARBA" id="ARBA00022741"/>
    </source>
</evidence>
<dbReference type="PANTHER" id="PTHR41523">
    <property type="entry name" value="TWO-COMPONENT SYSTEM SENSOR PROTEIN"/>
    <property type="match status" value="1"/>
</dbReference>
<evidence type="ECO:0000256" key="10">
    <source>
        <dbReference type="ARBA" id="ARBA00022840"/>
    </source>
</evidence>
<evidence type="ECO:0000256" key="5">
    <source>
        <dbReference type="ARBA" id="ARBA00022643"/>
    </source>
</evidence>
<gene>
    <name evidence="14" type="ORF">GGQ88_000180</name>
</gene>
<dbReference type="AlphaFoldDB" id="A0A7W5ZS03"/>
<evidence type="ECO:0000259" key="13">
    <source>
        <dbReference type="PROSITE" id="PS50113"/>
    </source>
</evidence>
<keyword evidence="11" id="KW-0843">Virulence</keyword>
<dbReference type="Proteomes" id="UP000562395">
    <property type="component" value="Unassembled WGS sequence"/>
</dbReference>
<feature type="domain" description="PAC" evidence="13">
    <location>
        <begin position="76"/>
        <end position="128"/>
    </location>
</feature>
<evidence type="ECO:0000256" key="2">
    <source>
        <dbReference type="ARBA" id="ARBA00012438"/>
    </source>
</evidence>
<dbReference type="EC" id="2.7.13.3" evidence="2"/>
<keyword evidence="8" id="KW-0547">Nucleotide-binding</keyword>